<dbReference type="OrthoDB" id="4493at2759"/>
<dbReference type="GO" id="GO:0005739">
    <property type="term" value="C:mitochondrion"/>
    <property type="evidence" value="ECO:0007669"/>
    <property type="project" value="TreeGrafter"/>
</dbReference>
<dbReference type="PANTHER" id="PTHR31803">
    <property type="entry name" value="ALTERNATIVE OXIDASE"/>
    <property type="match status" value="1"/>
</dbReference>
<dbReference type="GO" id="GO:0046872">
    <property type="term" value="F:metal ion binding"/>
    <property type="evidence" value="ECO:0007669"/>
    <property type="project" value="UniProtKB-UniRule"/>
</dbReference>
<evidence type="ECO:0000256" key="10">
    <source>
        <dbReference type="ARBA" id="ARBA00023002"/>
    </source>
</evidence>
<dbReference type="EMBL" id="BRXU01000004">
    <property type="protein sequence ID" value="GLC51305.1"/>
    <property type="molecule type" value="Genomic_DNA"/>
</dbReference>
<dbReference type="GO" id="GO:0016020">
    <property type="term" value="C:membrane"/>
    <property type="evidence" value="ECO:0007669"/>
    <property type="project" value="UniProtKB-SubCell"/>
</dbReference>
<keyword evidence="4" id="KW-0813">Transport</keyword>
<dbReference type="InterPro" id="IPR002680">
    <property type="entry name" value="AOX"/>
</dbReference>
<comment type="subcellular location">
    <subcellularLocation>
        <location evidence="2">Membrane</location>
    </subcellularLocation>
</comment>
<gene>
    <name evidence="15" type="primary">PLEST004600</name>
    <name evidence="15" type="ORF">PLESTB_000488000</name>
</gene>
<evidence type="ECO:0000256" key="12">
    <source>
        <dbReference type="ARBA" id="ARBA00023136"/>
    </source>
</evidence>
<evidence type="ECO:0000256" key="4">
    <source>
        <dbReference type="ARBA" id="ARBA00022448"/>
    </source>
</evidence>
<dbReference type="Gene3D" id="1.20.1260.140">
    <property type="entry name" value="Alternative oxidase"/>
    <property type="match status" value="1"/>
</dbReference>
<dbReference type="GO" id="GO:0009916">
    <property type="term" value="F:alternative oxidase activity"/>
    <property type="evidence" value="ECO:0007669"/>
    <property type="project" value="UniProtKB-UniRule"/>
</dbReference>
<keyword evidence="6 13" id="KW-0812">Transmembrane</keyword>
<evidence type="ECO:0000256" key="8">
    <source>
        <dbReference type="ARBA" id="ARBA00022982"/>
    </source>
</evidence>
<comment type="catalytic activity">
    <reaction evidence="1 13">
        <text>2 a ubiquinol + O2 = 2 a ubiquinone + 2 H2O</text>
        <dbReference type="Rhea" id="RHEA:30255"/>
        <dbReference type="Rhea" id="RHEA-COMP:9565"/>
        <dbReference type="Rhea" id="RHEA-COMP:9566"/>
        <dbReference type="ChEBI" id="CHEBI:15377"/>
        <dbReference type="ChEBI" id="CHEBI:15379"/>
        <dbReference type="ChEBI" id="CHEBI:16389"/>
        <dbReference type="ChEBI" id="CHEBI:17976"/>
        <dbReference type="EC" id="1.10.3.11"/>
    </reaction>
</comment>
<evidence type="ECO:0000256" key="11">
    <source>
        <dbReference type="ARBA" id="ARBA00023004"/>
    </source>
</evidence>
<evidence type="ECO:0000256" key="14">
    <source>
        <dbReference type="SAM" id="Phobius"/>
    </source>
</evidence>
<evidence type="ECO:0000256" key="2">
    <source>
        <dbReference type="ARBA" id="ARBA00004370"/>
    </source>
</evidence>
<comment type="caution">
    <text evidence="15">The sequence shown here is derived from an EMBL/GenBank/DDBJ whole genome shotgun (WGS) entry which is preliminary data.</text>
</comment>
<reference evidence="15 16" key="1">
    <citation type="journal article" date="2023" name="Commun. Biol.">
        <title>Reorganization of the ancestral sex-determining regions during the evolution of trioecy in Pleodorina starrii.</title>
        <authorList>
            <person name="Takahashi K."/>
            <person name="Suzuki S."/>
            <person name="Kawai-Toyooka H."/>
            <person name="Yamamoto K."/>
            <person name="Hamaji T."/>
            <person name="Ootsuki R."/>
            <person name="Yamaguchi H."/>
            <person name="Kawachi M."/>
            <person name="Higashiyama T."/>
            <person name="Nozaki H."/>
        </authorList>
    </citation>
    <scope>NUCLEOTIDE SEQUENCE [LARGE SCALE GENOMIC DNA]</scope>
    <source>
        <strain evidence="15 16">NIES-4479</strain>
    </source>
</reference>
<name>A0A9W6BGC7_9CHLO</name>
<evidence type="ECO:0000256" key="6">
    <source>
        <dbReference type="ARBA" id="ARBA00022692"/>
    </source>
</evidence>
<dbReference type="EC" id="1.10.3.11" evidence="13"/>
<evidence type="ECO:0000313" key="16">
    <source>
        <dbReference type="Proteomes" id="UP001165080"/>
    </source>
</evidence>
<keyword evidence="5 13" id="KW-0679">Respiratory chain</keyword>
<keyword evidence="16" id="KW-1185">Reference proteome</keyword>
<dbReference type="PANTHER" id="PTHR31803:SF19">
    <property type="entry name" value="UBIQUINOL OXIDASE"/>
    <property type="match status" value="1"/>
</dbReference>
<evidence type="ECO:0000313" key="15">
    <source>
        <dbReference type="EMBL" id="GLC51305.1"/>
    </source>
</evidence>
<dbReference type="Pfam" id="PF01786">
    <property type="entry name" value="AOX"/>
    <property type="match status" value="1"/>
</dbReference>
<organism evidence="15 16">
    <name type="scientific">Pleodorina starrii</name>
    <dbReference type="NCBI Taxonomy" id="330485"/>
    <lineage>
        <taxon>Eukaryota</taxon>
        <taxon>Viridiplantae</taxon>
        <taxon>Chlorophyta</taxon>
        <taxon>core chlorophytes</taxon>
        <taxon>Chlorophyceae</taxon>
        <taxon>CS clade</taxon>
        <taxon>Chlamydomonadales</taxon>
        <taxon>Volvocaceae</taxon>
        <taxon>Pleodorina</taxon>
    </lineage>
</organism>
<keyword evidence="9 14" id="KW-1133">Transmembrane helix</keyword>
<evidence type="ECO:0000256" key="13">
    <source>
        <dbReference type="RuleBase" id="RU003779"/>
    </source>
</evidence>
<sequence length="460" mass="50800">MSAMLRHRVTSGSTLCAGRRSKRVIRPRAGAAPIVPGNGECPLFVDREGKVIPAMCADYGFRSGAGRLYQEGYGEVPKDVWQLAKDNYRHELEQLRRAVRYPPTDVRQPEHPVAKALHAAGAALGSGFASLDRALEEARVLSPLQPPPVLSALETREFKEIRSRLDALRLTADDVVAEEERRIAAAGGDMASPVWVKAPFYALCWLLDVMYDNKPIEKFWVLETVARIPYFAYISILHLYESLGFWRAGAELRKIHFAEEWNEMHHLQIMESLGGDRAWFDRFVAEHAAVFYYWVLILFYLVSPRMAYNFMQRVELHAADTYSAFLKRNSAMLESIPPPMVALQYYYSEDLYLFDEFQTSTRGQAPPRRPRCESLLDVFTNIRDDELEHVKTMVACQNSTIAKHIAASASAASASASAASAALPPALVPPPAAQQAEEAPAASAAGAAATAAAAAAAGAE</sequence>
<evidence type="ECO:0000256" key="9">
    <source>
        <dbReference type="ARBA" id="ARBA00022989"/>
    </source>
</evidence>
<keyword evidence="7 13" id="KW-0479">Metal-binding</keyword>
<accession>A0A9W6BGC7</accession>
<comment type="similarity">
    <text evidence="3 13">Belongs to the alternative oxidase family.</text>
</comment>
<keyword evidence="10 13" id="KW-0560">Oxidoreductase</keyword>
<evidence type="ECO:0000256" key="5">
    <source>
        <dbReference type="ARBA" id="ARBA00022660"/>
    </source>
</evidence>
<comment type="cofactor">
    <cofactor evidence="13">
        <name>Fe cation</name>
        <dbReference type="ChEBI" id="CHEBI:24875"/>
    </cofactor>
    <text evidence="13">Binds 2 iron ions per subunit.</text>
</comment>
<keyword evidence="8 13" id="KW-0249">Electron transport</keyword>
<keyword evidence="12 13" id="KW-0472">Membrane</keyword>
<dbReference type="GO" id="GO:0102721">
    <property type="term" value="F:ubiquinol:oxygen oxidoreductase activity"/>
    <property type="evidence" value="ECO:0007669"/>
    <property type="project" value="UniProtKB-EC"/>
</dbReference>
<dbReference type="Proteomes" id="UP001165080">
    <property type="component" value="Unassembled WGS sequence"/>
</dbReference>
<dbReference type="GO" id="GO:0098803">
    <property type="term" value="C:respiratory chain complex"/>
    <property type="evidence" value="ECO:0007669"/>
    <property type="project" value="UniProtKB-UniRule"/>
</dbReference>
<evidence type="ECO:0000256" key="3">
    <source>
        <dbReference type="ARBA" id="ARBA00008388"/>
    </source>
</evidence>
<keyword evidence="11 13" id="KW-0408">Iron</keyword>
<evidence type="ECO:0000256" key="1">
    <source>
        <dbReference type="ARBA" id="ARBA00001192"/>
    </source>
</evidence>
<dbReference type="InterPro" id="IPR038659">
    <property type="entry name" value="AOX_sf"/>
</dbReference>
<protein>
    <recommendedName>
        <fullName evidence="13">Ubiquinol oxidase</fullName>
        <ecNumber evidence="13">1.10.3.11</ecNumber>
    </recommendedName>
</protein>
<dbReference type="GO" id="GO:0010230">
    <property type="term" value="P:alternative respiration"/>
    <property type="evidence" value="ECO:0007669"/>
    <property type="project" value="TreeGrafter"/>
</dbReference>
<dbReference type="AlphaFoldDB" id="A0A9W6BGC7"/>
<dbReference type="GO" id="GO:0106292">
    <property type="term" value="F:superoxide-generating NADPH oxidase activity"/>
    <property type="evidence" value="ECO:0007669"/>
    <property type="project" value="UniProtKB-ARBA"/>
</dbReference>
<feature type="transmembrane region" description="Helical" evidence="14">
    <location>
        <begin position="283"/>
        <end position="303"/>
    </location>
</feature>
<proteinExistence type="inferred from homology"/>
<evidence type="ECO:0000256" key="7">
    <source>
        <dbReference type="ARBA" id="ARBA00022723"/>
    </source>
</evidence>